<reference evidence="1" key="2">
    <citation type="journal article" date="2022" name="New Phytol.">
        <title>Evolutionary transition to the ectomycorrhizal habit in the genomes of a hyperdiverse lineage of mushroom-forming fungi.</title>
        <authorList>
            <person name="Looney B."/>
            <person name="Miyauchi S."/>
            <person name="Morin E."/>
            <person name="Drula E."/>
            <person name="Courty P.E."/>
            <person name="Kohler A."/>
            <person name="Kuo A."/>
            <person name="LaButti K."/>
            <person name="Pangilinan J."/>
            <person name="Lipzen A."/>
            <person name="Riley R."/>
            <person name="Andreopoulos W."/>
            <person name="He G."/>
            <person name="Johnson J."/>
            <person name="Nolan M."/>
            <person name="Tritt A."/>
            <person name="Barry K.W."/>
            <person name="Grigoriev I.V."/>
            <person name="Nagy L.G."/>
            <person name="Hibbett D."/>
            <person name="Henrissat B."/>
            <person name="Matheny P.B."/>
            <person name="Labbe J."/>
            <person name="Martin F.M."/>
        </authorList>
    </citation>
    <scope>NUCLEOTIDE SEQUENCE</scope>
    <source>
        <strain evidence="1">HHB10654</strain>
    </source>
</reference>
<sequence length="640" mass="72024">MPRKASDRGRGRPRWAQGTKLEFLLKRVPDYQKVEGDKLRTKTFYDRLARLFVIVFGKYALSGEPPEGIEEVDDSVLDQPSTYVDETEEEREAREATYAEVRKRVASFFQTNQRRLSSAKKTDEASESFEQLIRQLVKQPRREQAVHVYSKLHWEATLKPKFQVQWAKEVAEAGRKGKEMPVELEVRNRVIRGCWKKEEDSTRAAVLAAVESRYQSAVEDYKKTFIDAPLTDEDKEWAVSSAYLFLQPIVNMVAQRFGVVASLLMAGPVPSKGGQIDVLSVHAGRTRGLVPEIWPRYDRAGFREAASSLSGFAHVVYGADTRPAESAGVGSSQSTAGATNDPDFNDFNPTEYDDDDNNADSSEDTGGSAKSLGSTPSTPAVIERQDGPVPPVSTSMGNAAQHQRPVLKPATWPPYFRKVHEELQSFKLGEDWQGLIRRFFEFEQTRGFDGKHLACDLRPHEVSLWIKNARIWNRVSIVNHENFAGRWWRWWESLQPGNRLFSDDLPAPTAPSADMNWSKVDVAGMNGLLSVVAGLAMWGLEAAVSYADMEPWLGAVRDVCEVLRVVEEARQRGSVAKDNAAKSSSKTKARTSTRGAGKSTRRRRDEPVQEAPRPKKRSRRFLSGVFATWVQHPTFYGLRQ</sequence>
<comment type="caution">
    <text evidence="1">The sequence shown here is derived from an EMBL/GenBank/DDBJ whole genome shotgun (WGS) entry which is preliminary data.</text>
</comment>
<accession>A0ACB8SJY0</accession>
<name>A0ACB8SJY0_9AGAM</name>
<evidence type="ECO:0000313" key="2">
    <source>
        <dbReference type="Proteomes" id="UP000814140"/>
    </source>
</evidence>
<protein>
    <submittedName>
        <fullName evidence="1">Uncharacterized protein</fullName>
    </submittedName>
</protein>
<reference evidence="1" key="1">
    <citation type="submission" date="2021-03" db="EMBL/GenBank/DDBJ databases">
        <authorList>
            <consortium name="DOE Joint Genome Institute"/>
            <person name="Ahrendt S."/>
            <person name="Looney B.P."/>
            <person name="Miyauchi S."/>
            <person name="Morin E."/>
            <person name="Drula E."/>
            <person name="Courty P.E."/>
            <person name="Chicoki N."/>
            <person name="Fauchery L."/>
            <person name="Kohler A."/>
            <person name="Kuo A."/>
            <person name="Labutti K."/>
            <person name="Pangilinan J."/>
            <person name="Lipzen A."/>
            <person name="Riley R."/>
            <person name="Andreopoulos W."/>
            <person name="He G."/>
            <person name="Johnson J."/>
            <person name="Barry K.W."/>
            <person name="Grigoriev I.V."/>
            <person name="Nagy L."/>
            <person name="Hibbett D."/>
            <person name="Henrissat B."/>
            <person name="Matheny P.B."/>
            <person name="Labbe J."/>
            <person name="Martin F."/>
        </authorList>
    </citation>
    <scope>NUCLEOTIDE SEQUENCE</scope>
    <source>
        <strain evidence="1">HHB10654</strain>
    </source>
</reference>
<dbReference type="Proteomes" id="UP000814140">
    <property type="component" value="Unassembled WGS sequence"/>
</dbReference>
<keyword evidence="2" id="KW-1185">Reference proteome</keyword>
<gene>
    <name evidence="1" type="ORF">BV25DRAFT_1842025</name>
</gene>
<proteinExistence type="predicted"/>
<organism evidence="1 2">
    <name type="scientific">Artomyces pyxidatus</name>
    <dbReference type="NCBI Taxonomy" id="48021"/>
    <lineage>
        <taxon>Eukaryota</taxon>
        <taxon>Fungi</taxon>
        <taxon>Dikarya</taxon>
        <taxon>Basidiomycota</taxon>
        <taxon>Agaricomycotina</taxon>
        <taxon>Agaricomycetes</taxon>
        <taxon>Russulales</taxon>
        <taxon>Auriscalpiaceae</taxon>
        <taxon>Artomyces</taxon>
    </lineage>
</organism>
<dbReference type="EMBL" id="MU277256">
    <property type="protein sequence ID" value="KAI0056874.1"/>
    <property type="molecule type" value="Genomic_DNA"/>
</dbReference>
<evidence type="ECO:0000313" key="1">
    <source>
        <dbReference type="EMBL" id="KAI0056874.1"/>
    </source>
</evidence>